<dbReference type="PANTHER" id="PTHR30595">
    <property type="entry name" value="GLPR-RELATED TRANSCRIPTIONAL REPRESSOR"/>
    <property type="match status" value="1"/>
</dbReference>
<feature type="domain" description="Schlafen AlbA-2" evidence="1">
    <location>
        <begin position="14"/>
        <end position="132"/>
    </location>
</feature>
<keyword evidence="2" id="KW-0238">DNA-binding</keyword>
<dbReference type="RefSeq" id="WP_073250219.1">
    <property type="nucleotide sequence ID" value="NZ_FQVG01000080.1"/>
</dbReference>
<dbReference type="GO" id="GO:0003677">
    <property type="term" value="F:DNA binding"/>
    <property type="evidence" value="ECO:0007669"/>
    <property type="project" value="UniProtKB-KW"/>
</dbReference>
<keyword evidence="3" id="KW-1185">Reference proteome</keyword>
<name>A0A1M5BQH0_9CLOT</name>
<dbReference type="EMBL" id="FQVG01000080">
    <property type="protein sequence ID" value="SHF44784.1"/>
    <property type="molecule type" value="Genomic_DNA"/>
</dbReference>
<sequence length="360" mass="41751">MDVKKLKLLLPKPEGPKLDYKEDISLNTESEKKELARDVCAIANIFGGRGYIIYGVEDKTKKIVGINKDDFNEEKIQQIISTRLDPPATVSAELVNYHGKYLGIITIYSSNNKPHQLKENGAFYIRRGSTTDFMHKEEIAYMLQEYGLIHIEQTPVFNAQISDYDFKLIEKYFNLSGLNYQKDEVQLISSGFLYQDRETKKIYPTLGGILLFSKNPQIYFPHTSVLIKDFTSGSDANIRVCTGNILSQLYTISETLSSIKKYDNMDVINFCISKALIERNYLNINRCIEVLVYKDKIEMIIPGLLDKNNFRKLEFKNLWMYFKLMIFDVDKKFLYPNIKKLKKIKVFEGPSQDITKIIIR</sequence>
<dbReference type="Gene3D" id="3.30.950.30">
    <property type="entry name" value="Schlafen, AAA domain"/>
    <property type="match status" value="1"/>
</dbReference>
<dbReference type="InterPro" id="IPR007421">
    <property type="entry name" value="Schlafen_AlbA_2_dom"/>
</dbReference>
<evidence type="ECO:0000313" key="2">
    <source>
        <dbReference type="EMBL" id="SHF44784.1"/>
    </source>
</evidence>
<gene>
    <name evidence="2" type="ORF">SAMN02746091_02549</name>
</gene>
<dbReference type="Proteomes" id="UP000184423">
    <property type="component" value="Unassembled WGS sequence"/>
</dbReference>
<dbReference type="AlphaFoldDB" id="A0A1M5BQH0"/>
<organism evidence="2 3">
    <name type="scientific">Caloramator proteoclasticus DSM 10124</name>
    <dbReference type="NCBI Taxonomy" id="1121262"/>
    <lineage>
        <taxon>Bacteria</taxon>
        <taxon>Bacillati</taxon>
        <taxon>Bacillota</taxon>
        <taxon>Clostridia</taxon>
        <taxon>Eubacteriales</taxon>
        <taxon>Clostridiaceae</taxon>
        <taxon>Caloramator</taxon>
    </lineage>
</organism>
<evidence type="ECO:0000259" key="1">
    <source>
        <dbReference type="Pfam" id="PF04326"/>
    </source>
</evidence>
<proteinExistence type="predicted"/>
<accession>A0A1M5BQH0</accession>
<dbReference type="InterPro" id="IPR038461">
    <property type="entry name" value="Schlafen_AlbA_2_dom_sf"/>
</dbReference>
<reference evidence="3" key="1">
    <citation type="submission" date="2016-11" db="EMBL/GenBank/DDBJ databases">
        <authorList>
            <person name="Varghese N."/>
            <person name="Submissions S."/>
        </authorList>
    </citation>
    <scope>NUCLEOTIDE SEQUENCE [LARGE SCALE GENOMIC DNA]</scope>
    <source>
        <strain evidence="3">DSM 10124</strain>
    </source>
</reference>
<protein>
    <submittedName>
        <fullName evidence="2">Putative DNA-binding domain-containing protein</fullName>
    </submittedName>
</protein>
<evidence type="ECO:0000313" key="3">
    <source>
        <dbReference type="Proteomes" id="UP000184423"/>
    </source>
</evidence>
<dbReference type="PANTHER" id="PTHR30595:SF6">
    <property type="entry name" value="SCHLAFEN ALBA-2 DOMAIN-CONTAINING PROTEIN"/>
    <property type="match status" value="1"/>
</dbReference>
<dbReference type="Pfam" id="PF04326">
    <property type="entry name" value="SLFN_AlbA_2"/>
    <property type="match status" value="1"/>
</dbReference>